<dbReference type="InterPro" id="IPR051932">
    <property type="entry name" value="Bact_StressResp_Reg"/>
</dbReference>
<accession>A0A9D3B043</accession>
<dbReference type="PANTHER" id="PTHR33745:SF1">
    <property type="entry name" value="RSBT ANTAGONIST PROTEIN RSBS"/>
    <property type="match status" value="1"/>
</dbReference>
<sequence length="116" mass="12337">MEIPILKIDNCLVVSIQGSLTDTAALDLQENLARDISQQEPVGVLVDLTAVEIVDSFVAKVLSDISSMSKLMGVKVVVTGIQPGVAITLIELGITLDGIRTALNLQKGVDFLRASY</sequence>
<dbReference type="PROSITE" id="PS50801">
    <property type="entry name" value="STAS"/>
    <property type="match status" value="1"/>
</dbReference>
<dbReference type="Gene3D" id="3.30.750.24">
    <property type="entry name" value="STAS domain"/>
    <property type="match status" value="1"/>
</dbReference>
<gene>
    <name evidence="2" type="primary">rsbS</name>
    <name evidence="2" type="ORF">SPSYN_00283</name>
</gene>
<dbReference type="Proteomes" id="UP000798488">
    <property type="component" value="Unassembled WGS sequence"/>
</dbReference>
<keyword evidence="3" id="KW-1185">Reference proteome</keyword>
<dbReference type="OrthoDB" id="9797171at2"/>
<dbReference type="PANTHER" id="PTHR33745">
    <property type="entry name" value="RSBT ANTAGONIST PROTEIN RSBS-RELATED"/>
    <property type="match status" value="1"/>
</dbReference>
<proteinExistence type="predicted"/>
<dbReference type="AlphaFoldDB" id="A0A9D3B043"/>
<dbReference type="InterPro" id="IPR036513">
    <property type="entry name" value="STAS_dom_sf"/>
</dbReference>
<dbReference type="Pfam" id="PF01740">
    <property type="entry name" value="STAS"/>
    <property type="match status" value="1"/>
</dbReference>
<evidence type="ECO:0000313" key="2">
    <source>
        <dbReference type="EMBL" id="KAF1086564.1"/>
    </source>
</evidence>
<name>A0A9D3B043_9FIRM</name>
<dbReference type="CDD" id="cd07041">
    <property type="entry name" value="STAS_RsbR_RsbS_like"/>
    <property type="match status" value="1"/>
</dbReference>
<protein>
    <submittedName>
        <fullName evidence="2">RsbT antagonist protein RsbS</fullName>
    </submittedName>
</protein>
<dbReference type="InterPro" id="IPR002645">
    <property type="entry name" value="STAS_dom"/>
</dbReference>
<evidence type="ECO:0000313" key="3">
    <source>
        <dbReference type="Proteomes" id="UP000798488"/>
    </source>
</evidence>
<dbReference type="EMBL" id="LSRS01000001">
    <property type="protein sequence ID" value="KAF1086564.1"/>
    <property type="molecule type" value="Genomic_DNA"/>
</dbReference>
<reference evidence="2" key="1">
    <citation type="submission" date="2016-02" db="EMBL/GenBank/DDBJ databases">
        <title>Draft Genome Sequence of Sporotomaculum syntrophicum Strain FB, a Syntrophic Benzoate Degrader.</title>
        <authorList>
            <person name="Nobu M.K."/>
            <person name="Narihiro T."/>
            <person name="Qiu Y.-L."/>
            <person name="Ohashi A."/>
            <person name="Liu W.-T."/>
            <person name="Yuji S."/>
        </authorList>
    </citation>
    <scope>NUCLEOTIDE SEQUENCE</scope>
    <source>
        <strain evidence="2">FB</strain>
    </source>
</reference>
<evidence type="ECO:0000259" key="1">
    <source>
        <dbReference type="PROSITE" id="PS50801"/>
    </source>
</evidence>
<feature type="domain" description="STAS" evidence="1">
    <location>
        <begin position="1"/>
        <end position="112"/>
    </location>
</feature>
<organism evidence="2 3">
    <name type="scientific">Sporotomaculum syntrophicum</name>
    <dbReference type="NCBI Taxonomy" id="182264"/>
    <lineage>
        <taxon>Bacteria</taxon>
        <taxon>Bacillati</taxon>
        <taxon>Bacillota</taxon>
        <taxon>Clostridia</taxon>
        <taxon>Eubacteriales</taxon>
        <taxon>Desulfallaceae</taxon>
        <taxon>Sporotomaculum</taxon>
    </lineage>
</organism>
<dbReference type="RefSeq" id="WP_161820710.1">
    <property type="nucleotide sequence ID" value="NZ_LSRS01000001.1"/>
</dbReference>
<comment type="caution">
    <text evidence="2">The sequence shown here is derived from an EMBL/GenBank/DDBJ whole genome shotgun (WGS) entry which is preliminary data.</text>
</comment>
<dbReference type="SUPFAM" id="SSF52091">
    <property type="entry name" value="SpoIIaa-like"/>
    <property type="match status" value="1"/>
</dbReference>